<feature type="chain" id="PRO_5041965930" description="Ig-like domain-containing protein" evidence="5">
    <location>
        <begin position="18"/>
        <end position="255"/>
    </location>
</feature>
<protein>
    <recommendedName>
        <fullName evidence="10">Ig-like domain-containing protein</fullName>
    </recommendedName>
</protein>
<evidence type="ECO:0000256" key="5">
    <source>
        <dbReference type="SAM" id="SignalP"/>
    </source>
</evidence>
<evidence type="ECO:0000313" key="8">
    <source>
        <dbReference type="EMBL" id="KAK1803139.1"/>
    </source>
</evidence>
<evidence type="ECO:0000256" key="2">
    <source>
        <dbReference type="ARBA" id="ARBA00022692"/>
    </source>
</evidence>
<keyword evidence="9" id="KW-1185">Reference proteome</keyword>
<evidence type="ECO:0008006" key="10">
    <source>
        <dbReference type="Google" id="ProtNLM"/>
    </source>
</evidence>
<evidence type="ECO:0000256" key="3">
    <source>
        <dbReference type="ARBA" id="ARBA00023136"/>
    </source>
</evidence>
<feature type="domain" description="Immunoglobulin V-set" evidence="6">
    <location>
        <begin position="30"/>
        <end position="102"/>
    </location>
</feature>
<organism evidence="8 9">
    <name type="scientific">Electrophorus voltai</name>
    <dbReference type="NCBI Taxonomy" id="2609070"/>
    <lineage>
        <taxon>Eukaryota</taxon>
        <taxon>Metazoa</taxon>
        <taxon>Chordata</taxon>
        <taxon>Craniata</taxon>
        <taxon>Vertebrata</taxon>
        <taxon>Euteleostomi</taxon>
        <taxon>Actinopterygii</taxon>
        <taxon>Neopterygii</taxon>
        <taxon>Teleostei</taxon>
        <taxon>Ostariophysi</taxon>
        <taxon>Gymnotiformes</taxon>
        <taxon>Gymnotoidei</taxon>
        <taxon>Gymnotidae</taxon>
        <taxon>Electrophorus</taxon>
    </lineage>
</organism>
<dbReference type="InterPro" id="IPR013783">
    <property type="entry name" value="Ig-like_fold"/>
</dbReference>
<dbReference type="GO" id="GO:0005886">
    <property type="term" value="C:plasma membrane"/>
    <property type="evidence" value="ECO:0007669"/>
    <property type="project" value="TreeGrafter"/>
</dbReference>
<dbReference type="InterPro" id="IPR050671">
    <property type="entry name" value="CD300_family_receptors"/>
</dbReference>
<evidence type="ECO:0000259" key="6">
    <source>
        <dbReference type="SMART" id="SM00406"/>
    </source>
</evidence>
<dbReference type="InterPro" id="IPR013106">
    <property type="entry name" value="Ig_V-set"/>
</dbReference>
<dbReference type="SUPFAM" id="SSF48726">
    <property type="entry name" value="Immunoglobulin"/>
    <property type="match status" value="1"/>
</dbReference>
<evidence type="ECO:0000259" key="7">
    <source>
        <dbReference type="SMART" id="SM00409"/>
    </source>
</evidence>
<dbReference type="GO" id="GO:0004888">
    <property type="term" value="F:transmembrane signaling receptor activity"/>
    <property type="evidence" value="ECO:0007669"/>
    <property type="project" value="TreeGrafter"/>
</dbReference>
<dbReference type="InterPro" id="IPR003599">
    <property type="entry name" value="Ig_sub"/>
</dbReference>
<comment type="subcellular location">
    <subcellularLocation>
        <location evidence="1">Membrane</location>
    </subcellularLocation>
</comment>
<keyword evidence="4" id="KW-1133">Transmembrane helix</keyword>
<dbReference type="Pfam" id="PF07686">
    <property type="entry name" value="V-set"/>
    <property type="match status" value="1"/>
</dbReference>
<feature type="signal peptide" evidence="5">
    <location>
        <begin position="1"/>
        <end position="17"/>
    </location>
</feature>
<keyword evidence="2 4" id="KW-0812">Transmembrane</keyword>
<dbReference type="SMART" id="SM00406">
    <property type="entry name" value="IGv"/>
    <property type="match status" value="1"/>
</dbReference>
<dbReference type="InterPro" id="IPR036179">
    <property type="entry name" value="Ig-like_dom_sf"/>
</dbReference>
<keyword evidence="5" id="KW-0732">Signal</keyword>
<dbReference type="PANTHER" id="PTHR11860:SF118">
    <property type="entry name" value="CMRF35-LIKE MOLECULE 3-RELATED"/>
    <property type="match status" value="1"/>
</dbReference>
<feature type="transmembrane region" description="Helical" evidence="4">
    <location>
        <begin position="120"/>
        <end position="143"/>
    </location>
</feature>
<evidence type="ECO:0000256" key="1">
    <source>
        <dbReference type="ARBA" id="ARBA00004370"/>
    </source>
</evidence>
<name>A0AAD8ZQA7_9TELE</name>
<proteinExistence type="predicted"/>
<dbReference type="SMART" id="SM00409">
    <property type="entry name" value="IG"/>
    <property type="match status" value="1"/>
</dbReference>
<dbReference type="Proteomes" id="UP001239994">
    <property type="component" value="Unassembled WGS sequence"/>
</dbReference>
<dbReference type="PANTHER" id="PTHR11860">
    <property type="entry name" value="POLYMERIC-IMMUNOGLOBULIN RECEPTOR"/>
    <property type="match status" value="1"/>
</dbReference>
<feature type="domain" description="Immunoglobulin" evidence="7">
    <location>
        <begin position="20"/>
        <end position="121"/>
    </location>
</feature>
<evidence type="ECO:0000313" key="9">
    <source>
        <dbReference type="Proteomes" id="UP001239994"/>
    </source>
</evidence>
<keyword evidence="3 4" id="KW-0472">Membrane</keyword>
<evidence type="ECO:0000256" key="4">
    <source>
        <dbReference type="SAM" id="Phobius"/>
    </source>
</evidence>
<dbReference type="EMBL" id="JAROKS010000006">
    <property type="protein sequence ID" value="KAK1803139.1"/>
    <property type="molecule type" value="Genomic_DNA"/>
</dbReference>
<sequence>MKCLLIFTLYLISDTCCKGPKIVKAYPGDNVTISCGYPEELKTKHMFFYKLESPSITELIHTIGILSQADRFSMSDDRSAKVVSVTISDVRESDGGVYYCGVKDKQQSRYSLFTEIQLHITGPSVIITGCVPLLLIVGSALVYKIKCYNMQGSPCLSNKRDTQNTDKISQPDCDYEEIKDPEPSENCETTPIYVIVQVPTNPSDSINTVYATAQLPTIPTDPPNTVYASAQLPTIPSAPQALCTQLLLSTEFSEP</sequence>
<dbReference type="Gene3D" id="2.60.40.10">
    <property type="entry name" value="Immunoglobulins"/>
    <property type="match status" value="1"/>
</dbReference>
<dbReference type="AlphaFoldDB" id="A0AAD8ZQA7"/>
<comment type="caution">
    <text evidence="8">The sequence shown here is derived from an EMBL/GenBank/DDBJ whole genome shotgun (WGS) entry which is preliminary data.</text>
</comment>
<gene>
    <name evidence="8" type="ORF">P4O66_021667</name>
</gene>
<reference evidence="8" key="1">
    <citation type="submission" date="2023-03" db="EMBL/GenBank/DDBJ databases">
        <title>Electrophorus voltai genome.</title>
        <authorList>
            <person name="Bian C."/>
        </authorList>
    </citation>
    <scope>NUCLEOTIDE SEQUENCE</scope>
    <source>
        <strain evidence="8">CB-2022</strain>
        <tissue evidence="8">Muscle</tissue>
    </source>
</reference>
<accession>A0AAD8ZQA7</accession>